<organism evidence="5 6">
    <name type="scientific">Pseudonocardia aurantiaca</name>
    <dbReference type="NCBI Taxonomy" id="75290"/>
    <lineage>
        <taxon>Bacteria</taxon>
        <taxon>Bacillati</taxon>
        <taxon>Actinomycetota</taxon>
        <taxon>Actinomycetes</taxon>
        <taxon>Pseudonocardiales</taxon>
        <taxon>Pseudonocardiaceae</taxon>
        <taxon>Pseudonocardia</taxon>
    </lineage>
</organism>
<reference evidence="6" key="1">
    <citation type="journal article" date="2019" name="Int. J. Syst. Evol. Microbiol.">
        <title>The Global Catalogue of Microorganisms (GCM) 10K type strain sequencing project: providing services to taxonomists for standard genome sequencing and annotation.</title>
        <authorList>
            <consortium name="The Broad Institute Genomics Platform"/>
            <consortium name="The Broad Institute Genome Sequencing Center for Infectious Disease"/>
            <person name="Wu L."/>
            <person name="Ma J."/>
        </authorList>
    </citation>
    <scope>NUCLEOTIDE SEQUENCE [LARGE SCALE GENOMIC DNA]</scope>
    <source>
        <strain evidence="6">JCM 12165</strain>
    </source>
</reference>
<proteinExistence type="predicted"/>
<dbReference type="SUPFAM" id="SSF46894">
    <property type="entry name" value="C-terminal effector domain of the bipartite response regulators"/>
    <property type="match status" value="1"/>
</dbReference>
<protein>
    <submittedName>
        <fullName evidence="5">Response regulator transcription factor</fullName>
    </submittedName>
</protein>
<evidence type="ECO:0000313" key="5">
    <source>
        <dbReference type="EMBL" id="MFD1528035.1"/>
    </source>
</evidence>
<evidence type="ECO:0000256" key="2">
    <source>
        <dbReference type="ARBA" id="ARBA00023125"/>
    </source>
</evidence>
<evidence type="ECO:0000259" key="4">
    <source>
        <dbReference type="PROSITE" id="PS50043"/>
    </source>
</evidence>
<dbReference type="PRINTS" id="PR00038">
    <property type="entry name" value="HTHLUXR"/>
</dbReference>
<evidence type="ECO:0000313" key="6">
    <source>
        <dbReference type="Proteomes" id="UP001597145"/>
    </source>
</evidence>
<dbReference type="RefSeq" id="WP_343973358.1">
    <property type="nucleotide sequence ID" value="NZ_BAAAJG010000003.1"/>
</dbReference>
<accession>A0ABW4FCU5</accession>
<dbReference type="CDD" id="cd06170">
    <property type="entry name" value="LuxR_C_like"/>
    <property type="match status" value="1"/>
</dbReference>
<comment type="caution">
    <text evidence="5">The sequence shown here is derived from an EMBL/GenBank/DDBJ whole genome shotgun (WGS) entry which is preliminary data.</text>
</comment>
<keyword evidence="2" id="KW-0238">DNA-binding</keyword>
<dbReference type="PROSITE" id="PS50043">
    <property type="entry name" value="HTH_LUXR_2"/>
    <property type="match status" value="1"/>
</dbReference>
<keyword evidence="6" id="KW-1185">Reference proteome</keyword>
<dbReference type="EMBL" id="JBHUCP010000001">
    <property type="protein sequence ID" value="MFD1528035.1"/>
    <property type="molecule type" value="Genomic_DNA"/>
</dbReference>
<dbReference type="InterPro" id="IPR036388">
    <property type="entry name" value="WH-like_DNA-bd_sf"/>
</dbReference>
<dbReference type="PANTHER" id="PTHR44688:SF16">
    <property type="entry name" value="DNA-BINDING TRANSCRIPTIONAL ACTIVATOR DEVR_DOSR"/>
    <property type="match status" value="1"/>
</dbReference>
<name>A0ABW4FCU5_9PSEU</name>
<dbReference type="InterPro" id="IPR000792">
    <property type="entry name" value="Tscrpt_reg_LuxR_C"/>
</dbReference>
<dbReference type="Proteomes" id="UP001597145">
    <property type="component" value="Unassembled WGS sequence"/>
</dbReference>
<sequence>MSGRFQELFLPITEREREVATPAAAALSDREIAERLGISVRTVEGHVDRACTKLGAAGRSELAAIVARPLAG</sequence>
<feature type="domain" description="HTH luxR-type" evidence="4">
    <location>
        <begin position="5"/>
        <end position="70"/>
    </location>
</feature>
<evidence type="ECO:0000256" key="1">
    <source>
        <dbReference type="ARBA" id="ARBA00023015"/>
    </source>
</evidence>
<dbReference type="Pfam" id="PF00196">
    <property type="entry name" value="GerE"/>
    <property type="match status" value="1"/>
</dbReference>
<dbReference type="PANTHER" id="PTHR44688">
    <property type="entry name" value="DNA-BINDING TRANSCRIPTIONAL ACTIVATOR DEVR_DOSR"/>
    <property type="match status" value="1"/>
</dbReference>
<keyword evidence="1" id="KW-0805">Transcription regulation</keyword>
<dbReference type="SMART" id="SM00421">
    <property type="entry name" value="HTH_LUXR"/>
    <property type="match status" value="1"/>
</dbReference>
<evidence type="ECO:0000256" key="3">
    <source>
        <dbReference type="ARBA" id="ARBA00023163"/>
    </source>
</evidence>
<dbReference type="Gene3D" id="1.10.10.10">
    <property type="entry name" value="Winged helix-like DNA-binding domain superfamily/Winged helix DNA-binding domain"/>
    <property type="match status" value="1"/>
</dbReference>
<keyword evidence="3" id="KW-0804">Transcription</keyword>
<gene>
    <name evidence="5" type="ORF">ACFSCY_01105</name>
</gene>
<dbReference type="InterPro" id="IPR016032">
    <property type="entry name" value="Sig_transdc_resp-reg_C-effctor"/>
</dbReference>